<feature type="region of interest" description="Disordered" evidence="1">
    <location>
        <begin position="302"/>
        <end position="333"/>
    </location>
</feature>
<keyword evidence="4" id="KW-1185">Reference proteome</keyword>
<feature type="compositionally biased region" description="Pro residues" evidence="1">
    <location>
        <begin position="1"/>
        <end position="10"/>
    </location>
</feature>
<feature type="region of interest" description="Disordered" evidence="1">
    <location>
        <begin position="1"/>
        <end position="51"/>
    </location>
</feature>
<dbReference type="InterPro" id="IPR001810">
    <property type="entry name" value="F-box_dom"/>
</dbReference>
<proteinExistence type="predicted"/>
<accession>A0AAJ0MER2</accession>
<reference evidence="3" key="2">
    <citation type="submission" date="2023-06" db="EMBL/GenBank/DDBJ databases">
        <authorList>
            <consortium name="Lawrence Berkeley National Laboratory"/>
            <person name="Haridas S."/>
            <person name="Hensen N."/>
            <person name="Bonometti L."/>
            <person name="Westerberg I."/>
            <person name="Brannstrom I.O."/>
            <person name="Guillou S."/>
            <person name="Cros-Aarteil S."/>
            <person name="Calhoun S."/>
            <person name="Kuo A."/>
            <person name="Mondo S."/>
            <person name="Pangilinan J."/>
            <person name="Riley R."/>
            <person name="Labutti K."/>
            <person name="Andreopoulos B."/>
            <person name="Lipzen A."/>
            <person name="Chen C."/>
            <person name="Yanf M."/>
            <person name="Daum C."/>
            <person name="Ng V."/>
            <person name="Clum A."/>
            <person name="Steindorff A."/>
            <person name="Ohm R."/>
            <person name="Martin F."/>
            <person name="Silar P."/>
            <person name="Natvig D."/>
            <person name="Lalanne C."/>
            <person name="Gautier V."/>
            <person name="Ament-Velasquez S.L."/>
            <person name="Kruys A."/>
            <person name="Hutchinson M.I."/>
            <person name="Powell A.J."/>
            <person name="Barry K."/>
            <person name="Miller A.N."/>
            <person name="Grigoriev I.V."/>
            <person name="Debuchy R."/>
            <person name="Gladieux P."/>
            <person name="Thoren M.H."/>
            <person name="Johannesson H."/>
        </authorList>
    </citation>
    <scope>NUCLEOTIDE SEQUENCE</scope>
    <source>
        <strain evidence="3">CBS 955.72</strain>
    </source>
</reference>
<feature type="domain" description="F-box" evidence="2">
    <location>
        <begin position="66"/>
        <end position="108"/>
    </location>
</feature>
<dbReference type="Proteomes" id="UP001275084">
    <property type="component" value="Unassembled WGS sequence"/>
</dbReference>
<protein>
    <recommendedName>
        <fullName evidence="2">F-box domain-containing protein</fullName>
    </recommendedName>
</protein>
<dbReference type="Gene3D" id="1.20.1280.50">
    <property type="match status" value="1"/>
</dbReference>
<evidence type="ECO:0000313" key="3">
    <source>
        <dbReference type="EMBL" id="KAK3353755.1"/>
    </source>
</evidence>
<dbReference type="EMBL" id="JAUIQD010000004">
    <property type="protein sequence ID" value="KAK3353755.1"/>
    <property type="molecule type" value="Genomic_DNA"/>
</dbReference>
<evidence type="ECO:0000313" key="4">
    <source>
        <dbReference type="Proteomes" id="UP001275084"/>
    </source>
</evidence>
<sequence>MKPQCNPPRPCWSKGQPEDSDLERESQGRHPNHQARRTLQKKKAPRKPRCRDPAFIAARSTVFSTHELAVLIFSDLDARTLLTRIQRVCTLWRDIIATSPPLQRRLFFAADPDTPSPRAPPASKARLVQNPLLRDAFPLLFADHTRLEAQPWHDLRYLLSNGQWRHDAFELLEKGLITGEFAATYKLTPWRLSTDKPHNALAIADVRDGRRLHDALTTSGASWRRMLVSQPPPVRVARVRGTEGSDMVDVPGGLRMGDLWDEVFTILWQAGDRKPEVVPMVWIGWRVPERMGLPMSLAGRVGGPGSWDAESEASDDGSFHHEGDPSIPNGLSEAAEKNDESSLAVVLPYDQWLGAADLVIGDGEYYDSDSSDFYWEFYPDSYSVRDPVKAQRKKARSEWVFRCKDYRYRARRGRLDTITTTGTDRLPPN</sequence>
<evidence type="ECO:0000259" key="2">
    <source>
        <dbReference type="Pfam" id="PF12937"/>
    </source>
</evidence>
<comment type="caution">
    <text evidence="3">The sequence shown here is derived from an EMBL/GenBank/DDBJ whole genome shotgun (WGS) entry which is preliminary data.</text>
</comment>
<name>A0AAJ0MER2_9PEZI</name>
<dbReference type="AlphaFoldDB" id="A0AAJ0MER2"/>
<reference evidence="3" key="1">
    <citation type="journal article" date="2023" name="Mol. Phylogenet. Evol.">
        <title>Genome-scale phylogeny and comparative genomics of the fungal order Sordariales.</title>
        <authorList>
            <person name="Hensen N."/>
            <person name="Bonometti L."/>
            <person name="Westerberg I."/>
            <person name="Brannstrom I.O."/>
            <person name="Guillou S."/>
            <person name="Cros-Aarteil S."/>
            <person name="Calhoun S."/>
            <person name="Haridas S."/>
            <person name="Kuo A."/>
            <person name="Mondo S."/>
            <person name="Pangilinan J."/>
            <person name="Riley R."/>
            <person name="LaButti K."/>
            <person name="Andreopoulos B."/>
            <person name="Lipzen A."/>
            <person name="Chen C."/>
            <person name="Yan M."/>
            <person name="Daum C."/>
            <person name="Ng V."/>
            <person name="Clum A."/>
            <person name="Steindorff A."/>
            <person name="Ohm R.A."/>
            <person name="Martin F."/>
            <person name="Silar P."/>
            <person name="Natvig D.O."/>
            <person name="Lalanne C."/>
            <person name="Gautier V."/>
            <person name="Ament-Velasquez S.L."/>
            <person name="Kruys A."/>
            <person name="Hutchinson M.I."/>
            <person name="Powell A.J."/>
            <person name="Barry K."/>
            <person name="Miller A.N."/>
            <person name="Grigoriev I.V."/>
            <person name="Debuchy R."/>
            <person name="Gladieux P."/>
            <person name="Hiltunen Thoren M."/>
            <person name="Johannesson H."/>
        </authorList>
    </citation>
    <scope>NUCLEOTIDE SEQUENCE</scope>
    <source>
        <strain evidence="3">CBS 955.72</strain>
    </source>
</reference>
<feature type="compositionally biased region" description="Basic residues" evidence="1">
    <location>
        <begin position="30"/>
        <end position="49"/>
    </location>
</feature>
<dbReference type="InterPro" id="IPR036047">
    <property type="entry name" value="F-box-like_dom_sf"/>
</dbReference>
<dbReference type="SUPFAM" id="SSF81383">
    <property type="entry name" value="F-box domain"/>
    <property type="match status" value="1"/>
</dbReference>
<gene>
    <name evidence="3" type="ORF">B0T25DRAFT_220624</name>
</gene>
<dbReference type="Pfam" id="PF12937">
    <property type="entry name" value="F-box-like"/>
    <property type="match status" value="1"/>
</dbReference>
<evidence type="ECO:0000256" key="1">
    <source>
        <dbReference type="SAM" id="MobiDB-lite"/>
    </source>
</evidence>
<organism evidence="3 4">
    <name type="scientific">Lasiosphaeria hispida</name>
    <dbReference type="NCBI Taxonomy" id="260671"/>
    <lineage>
        <taxon>Eukaryota</taxon>
        <taxon>Fungi</taxon>
        <taxon>Dikarya</taxon>
        <taxon>Ascomycota</taxon>
        <taxon>Pezizomycotina</taxon>
        <taxon>Sordariomycetes</taxon>
        <taxon>Sordariomycetidae</taxon>
        <taxon>Sordariales</taxon>
        <taxon>Lasiosphaeriaceae</taxon>
        <taxon>Lasiosphaeria</taxon>
    </lineage>
</organism>